<organism evidence="1 2">
    <name type="scientific">Marinagarivorans cellulosilyticus</name>
    <dbReference type="NCBI Taxonomy" id="2721545"/>
    <lineage>
        <taxon>Bacteria</taxon>
        <taxon>Pseudomonadati</taxon>
        <taxon>Pseudomonadota</taxon>
        <taxon>Gammaproteobacteria</taxon>
        <taxon>Cellvibrionales</taxon>
        <taxon>Cellvibrionaceae</taxon>
        <taxon>Marinagarivorans</taxon>
    </lineage>
</organism>
<accession>A0AAN1WHI6</accession>
<dbReference type="Proteomes" id="UP001320119">
    <property type="component" value="Chromosome"/>
</dbReference>
<name>A0AAN1WHI6_9GAMM</name>
<dbReference type="EMBL" id="AP023086">
    <property type="protein sequence ID" value="BCD97718.1"/>
    <property type="molecule type" value="Genomic_DNA"/>
</dbReference>
<keyword evidence="2" id="KW-1185">Reference proteome</keyword>
<evidence type="ECO:0000313" key="1">
    <source>
        <dbReference type="EMBL" id="BCD97718.1"/>
    </source>
</evidence>
<evidence type="ECO:0008006" key="3">
    <source>
        <dbReference type="Google" id="ProtNLM"/>
    </source>
</evidence>
<dbReference type="RefSeq" id="WP_236987192.1">
    <property type="nucleotide sequence ID" value="NZ_AP023086.1"/>
</dbReference>
<protein>
    <recommendedName>
        <fullName evidence="3">Lipoprotein</fullName>
    </recommendedName>
</protein>
<proteinExistence type="predicted"/>
<dbReference type="KEGG" id="marq:MARGE09_P1919"/>
<evidence type="ECO:0000313" key="2">
    <source>
        <dbReference type="Proteomes" id="UP001320119"/>
    </source>
</evidence>
<gene>
    <name evidence="1" type="ORF">MARGE09_P1919</name>
</gene>
<dbReference type="PROSITE" id="PS51257">
    <property type="entry name" value="PROKAR_LIPOPROTEIN"/>
    <property type="match status" value="1"/>
</dbReference>
<dbReference type="AlphaFoldDB" id="A0AAN1WHI6"/>
<sequence>MKLIGPVLLMSLTAACSNTDGGLSISDVEKNGFKKENQQLYQMVGAIDGWSGIWEGEIVEVYQFEDSSSVKLEYFETITDSGNISNWKDKCQFKNLYLISKGNRACLALNNIKI</sequence>
<reference evidence="1 2" key="1">
    <citation type="journal article" date="2022" name="IScience">
        <title>An ultrasensitive nanofiber-based assay for enzymatic hydrolysis and deep-sea microbial degradation of cellulose.</title>
        <authorList>
            <person name="Tsudome M."/>
            <person name="Tachioka M."/>
            <person name="Miyazaki M."/>
            <person name="Uchimura K."/>
            <person name="Tsuda M."/>
            <person name="Takaki Y."/>
            <person name="Deguchi S."/>
        </authorList>
    </citation>
    <scope>NUCLEOTIDE SEQUENCE [LARGE SCALE GENOMIC DNA]</scope>
    <source>
        <strain evidence="1 2">GE09</strain>
    </source>
</reference>